<dbReference type="InterPro" id="IPR024344">
    <property type="entry name" value="MDMPI_metal-binding"/>
</dbReference>
<accession>A0A438MNA8</accession>
<reference evidence="2 3" key="1">
    <citation type="submission" date="2019-01" db="EMBL/GenBank/DDBJ databases">
        <title>Sequencing the genomes of 1000 actinobacteria strains.</title>
        <authorList>
            <person name="Klenk H.-P."/>
        </authorList>
    </citation>
    <scope>NUCLEOTIDE SEQUENCE [LARGE SCALE GENOMIC DNA]</scope>
    <source>
        <strain evidence="2 3">DSM 43925</strain>
    </source>
</reference>
<feature type="domain" description="Mycothiol-dependent maleylpyruvate isomerase metal-binding" evidence="1">
    <location>
        <begin position="52"/>
        <end position="171"/>
    </location>
</feature>
<keyword evidence="2" id="KW-0670">Pyruvate</keyword>
<evidence type="ECO:0000313" key="3">
    <source>
        <dbReference type="Proteomes" id="UP000284824"/>
    </source>
</evidence>
<evidence type="ECO:0000259" key="1">
    <source>
        <dbReference type="Pfam" id="PF11716"/>
    </source>
</evidence>
<comment type="caution">
    <text evidence="2">The sequence shown here is derived from an EMBL/GenBank/DDBJ whole genome shotgun (WGS) entry which is preliminary data.</text>
</comment>
<dbReference type="GO" id="GO:0016853">
    <property type="term" value="F:isomerase activity"/>
    <property type="evidence" value="ECO:0007669"/>
    <property type="project" value="UniProtKB-KW"/>
</dbReference>
<name>A0A438MNA8_9ACTN</name>
<sequence>MTDTPAAGKAPSLTPRKVLHGSGCDAQWCIRTLAQARAALRDVVPSLVTLVRSVPDANTAGVGTWTVGDVAAHLSHVFRFDTDAVAGRPVPDAMVTMAGMAEANATMLAEDGERDPAVLADRIGTLANKFDDVASRSRAATVDWLQGARLPPSAVACHLLEECLIHGHDIATATGRPWPIQRHHALLAVEGAALPLIAALPPTAFLNQEKAGSFRARFELRLRGGGRTVLNFDGGSLTLDAAGTRDVDAHISADPPALMLVFIGRQAIWKPLLGGKLAAWGRRPWKLAHMLTAISPP</sequence>
<keyword evidence="2" id="KW-0413">Isomerase</keyword>
<dbReference type="InterPro" id="IPR034660">
    <property type="entry name" value="DinB/YfiT-like"/>
</dbReference>
<dbReference type="SUPFAM" id="SSF109854">
    <property type="entry name" value="DinB/YfiT-like putative metalloenzymes"/>
    <property type="match status" value="1"/>
</dbReference>
<dbReference type="EMBL" id="SAUN01000001">
    <property type="protein sequence ID" value="RVX47297.1"/>
    <property type="molecule type" value="Genomic_DNA"/>
</dbReference>
<gene>
    <name evidence="2" type="ORF">EDD27_10227</name>
</gene>
<dbReference type="Proteomes" id="UP000284824">
    <property type="component" value="Unassembled WGS sequence"/>
</dbReference>
<protein>
    <submittedName>
        <fullName evidence="2">Mycothiol maleylpyruvate isomerase-like protein</fullName>
    </submittedName>
</protein>
<keyword evidence="3" id="KW-1185">Reference proteome</keyword>
<organism evidence="2 3">
    <name type="scientific">Nonomuraea polychroma</name>
    <dbReference type="NCBI Taxonomy" id="46176"/>
    <lineage>
        <taxon>Bacteria</taxon>
        <taxon>Bacillati</taxon>
        <taxon>Actinomycetota</taxon>
        <taxon>Actinomycetes</taxon>
        <taxon>Streptosporangiales</taxon>
        <taxon>Streptosporangiaceae</taxon>
        <taxon>Nonomuraea</taxon>
    </lineage>
</organism>
<dbReference type="AlphaFoldDB" id="A0A438MNA8"/>
<proteinExistence type="predicted"/>
<evidence type="ECO:0000313" key="2">
    <source>
        <dbReference type="EMBL" id="RVX47297.1"/>
    </source>
</evidence>
<dbReference type="Pfam" id="PF11716">
    <property type="entry name" value="MDMPI_N"/>
    <property type="match status" value="1"/>
</dbReference>
<dbReference type="GO" id="GO:0046872">
    <property type="term" value="F:metal ion binding"/>
    <property type="evidence" value="ECO:0007669"/>
    <property type="project" value="InterPro"/>
</dbReference>
<dbReference type="Gene3D" id="1.20.120.450">
    <property type="entry name" value="dinb family like domain"/>
    <property type="match status" value="1"/>
</dbReference>